<evidence type="ECO:0000259" key="3">
    <source>
        <dbReference type="Pfam" id="PF10193"/>
    </source>
</evidence>
<dbReference type="FunFam" id="1.25.40.720:FF:000004">
    <property type="entry name" value="WGS project CABT00000000 data, contig 2.6"/>
    <property type="match status" value="1"/>
</dbReference>
<evidence type="ECO:0000313" key="4">
    <source>
        <dbReference type="EMBL" id="OCK84672.1"/>
    </source>
</evidence>
<keyword evidence="5" id="KW-1185">Reference proteome</keyword>
<dbReference type="Gene3D" id="1.25.40.720">
    <property type="entry name" value="Telomere length regulation protein 2, C-terminal domain"/>
    <property type="match status" value="2"/>
</dbReference>
<feature type="region of interest" description="Disordered" evidence="2">
    <location>
        <begin position="560"/>
        <end position="596"/>
    </location>
</feature>
<dbReference type="Proteomes" id="UP000250266">
    <property type="component" value="Unassembled WGS sequence"/>
</dbReference>
<gene>
    <name evidence="4" type="ORF">K432DRAFT_319798</name>
</gene>
<dbReference type="PANTHER" id="PTHR15830:SF10">
    <property type="entry name" value="TELOMERE LENGTH REGULATION PROTEIN TEL2 HOMOLOG"/>
    <property type="match status" value="1"/>
</dbReference>
<name>A0A8E2EIK2_9PEZI</name>
<dbReference type="OrthoDB" id="10258062at2759"/>
<dbReference type="EMBL" id="KV744832">
    <property type="protein sequence ID" value="OCK84672.1"/>
    <property type="molecule type" value="Genomic_DNA"/>
</dbReference>
<dbReference type="AlphaFoldDB" id="A0A8E2EIK2"/>
<comment type="similarity">
    <text evidence="1">Belongs to the TEL2 family.</text>
</comment>
<dbReference type="Pfam" id="PF10193">
    <property type="entry name" value="Telomere_reg-2"/>
    <property type="match status" value="1"/>
</dbReference>
<dbReference type="GO" id="GO:0005829">
    <property type="term" value="C:cytosol"/>
    <property type="evidence" value="ECO:0007669"/>
    <property type="project" value="TreeGrafter"/>
</dbReference>
<dbReference type="InterPro" id="IPR051970">
    <property type="entry name" value="TEL2_Regulation"/>
</dbReference>
<feature type="compositionally biased region" description="Acidic residues" evidence="2">
    <location>
        <begin position="566"/>
        <end position="575"/>
    </location>
</feature>
<dbReference type="PANTHER" id="PTHR15830">
    <property type="entry name" value="TELOMERE LENGTH REGULATION PROTEIN TEL2 FAMILY MEMBER"/>
    <property type="match status" value="1"/>
</dbReference>
<organism evidence="4 5">
    <name type="scientific">Lepidopterella palustris CBS 459.81</name>
    <dbReference type="NCBI Taxonomy" id="1314670"/>
    <lineage>
        <taxon>Eukaryota</taxon>
        <taxon>Fungi</taxon>
        <taxon>Dikarya</taxon>
        <taxon>Ascomycota</taxon>
        <taxon>Pezizomycotina</taxon>
        <taxon>Dothideomycetes</taxon>
        <taxon>Pleosporomycetidae</taxon>
        <taxon>Mytilinidiales</taxon>
        <taxon>Argynnaceae</taxon>
        <taxon>Lepidopterella</taxon>
    </lineage>
</organism>
<dbReference type="InterPro" id="IPR038528">
    <property type="entry name" value="TEL2_C_sf"/>
</dbReference>
<dbReference type="FunFam" id="1.25.40.720:FF:000007">
    <property type="entry name" value="WGS project CABT00000000 data, contig 2.6"/>
    <property type="match status" value="1"/>
</dbReference>
<dbReference type="GO" id="GO:0051879">
    <property type="term" value="F:Hsp90 protein binding"/>
    <property type="evidence" value="ECO:0007669"/>
    <property type="project" value="TreeGrafter"/>
</dbReference>
<dbReference type="GO" id="GO:0051083">
    <property type="term" value="P:'de novo' cotranslational protein folding"/>
    <property type="evidence" value="ECO:0007669"/>
    <property type="project" value="TreeGrafter"/>
</dbReference>
<evidence type="ECO:0000313" key="5">
    <source>
        <dbReference type="Proteomes" id="UP000250266"/>
    </source>
</evidence>
<protein>
    <recommendedName>
        <fullName evidence="3">Telomere length regulation protein conserved domain-containing protein</fullName>
    </recommendedName>
</protein>
<proteinExistence type="inferred from homology"/>
<sequence>MDDLLKPVKTTATVRHATPQSLPTNKPQKSVFDRIESPDDALKALRNQPDYDDVRYILKYLASTTQTKSFFSIAAPGPLAAQIINVLVSITIPDYWRSIKQSSGKGESSTFLIKCLQSVSGLGAIVSRLKPLIADAKQSKQRLENRDPFQHIEDLLDILSRILDGCDISWQIWKNVEQLAANPTQRTLLWKEYISLTASGKILSIAAQAEDALKTSKSSRTESWVAKGNDYASWLGNNAATMIDLSSGSQDDDMTATAQLCGKAFTLGYTDRIVGAILLAFLDSRSGSKLRNFLLKLPAHEQRQFLNSAMSVIARQYLSSLPETRDDTSLKPSRAISGSAGLIRELIGENEFLKDYLVSLLVSSTRSSIDSSLAVRRSAIAAISPDNGRLQKVMERSLELFGDQLYIRHTPTLQQEALAQVLLISCGYIHRSEPMFLFITARSSNHLRGMSNHIAASSPRARFLGIVVGLAISELVDKPGNRLKFELDETQYSEAKWFQQLTNLNDKVGTPEDLKFVQIKMNTNQVKIGQTSDISSSKSRTSRSTKIYAGADVNCRQITGPRIIEVEDDSEDDDLVPYGKPDSDPEDDYDDPTMIQRDKPKAPVYIRDLMSGLRDNENHDRHELAISTAASLIRRKTNFGTEVKDHIEELATILVGLNDPFELENFSEMRQLALIAVLLAQPAQMGQWFARSFFSGDYSLTQRVAMLTAMGLGARELAGFKDDDLSGAIEMPESSFPSKKLPPKLHKVYAAEATPVNSLAKRLEQTMISPMALSAADQLSGPNVLKVRTFSTRMEVEKKRKKPIPNALAAIVAQNLFFPLTGRWWTHMQASDADTLYTSPHLLPSFLQTLAILLNASGPSTLSLPQMTTEFWDLLLSVRGAALADSLILSALLFAFLMLLETNEDKLWLAQEKGKELLETQEWVRSVFERLGGKGDEEEKVRVLAAGVLIRCQEVVEKHQRTLVGDMMDY</sequence>
<dbReference type="GO" id="GO:0042162">
    <property type="term" value="F:telomeric DNA binding"/>
    <property type="evidence" value="ECO:0007669"/>
    <property type="project" value="TreeGrafter"/>
</dbReference>
<evidence type="ECO:0000256" key="2">
    <source>
        <dbReference type="SAM" id="MobiDB-lite"/>
    </source>
</evidence>
<accession>A0A8E2EIK2</accession>
<feature type="domain" description="Telomere length regulation protein conserved" evidence="3">
    <location>
        <begin position="603"/>
        <end position="714"/>
    </location>
</feature>
<evidence type="ECO:0000256" key="1">
    <source>
        <dbReference type="ARBA" id="ARBA00006133"/>
    </source>
</evidence>
<dbReference type="InterPro" id="IPR019337">
    <property type="entry name" value="Telomere_length_regulation_dom"/>
</dbReference>
<reference evidence="4 5" key="1">
    <citation type="journal article" date="2016" name="Nat. Commun.">
        <title>Ectomycorrhizal ecology is imprinted in the genome of the dominant symbiotic fungus Cenococcum geophilum.</title>
        <authorList>
            <consortium name="DOE Joint Genome Institute"/>
            <person name="Peter M."/>
            <person name="Kohler A."/>
            <person name="Ohm R.A."/>
            <person name="Kuo A."/>
            <person name="Krutzmann J."/>
            <person name="Morin E."/>
            <person name="Arend M."/>
            <person name="Barry K.W."/>
            <person name="Binder M."/>
            <person name="Choi C."/>
            <person name="Clum A."/>
            <person name="Copeland A."/>
            <person name="Grisel N."/>
            <person name="Haridas S."/>
            <person name="Kipfer T."/>
            <person name="LaButti K."/>
            <person name="Lindquist E."/>
            <person name="Lipzen A."/>
            <person name="Maire R."/>
            <person name="Meier B."/>
            <person name="Mihaltcheva S."/>
            <person name="Molinier V."/>
            <person name="Murat C."/>
            <person name="Poggeler S."/>
            <person name="Quandt C.A."/>
            <person name="Sperisen C."/>
            <person name="Tritt A."/>
            <person name="Tisserant E."/>
            <person name="Crous P.W."/>
            <person name="Henrissat B."/>
            <person name="Nehls U."/>
            <person name="Egli S."/>
            <person name="Spatafora J.W."/>
            <person name="Grigoriev I.V."/>
            <person name="Martin F.M."/>
        </authorList>
    </citation>
    <scope>NUCLEOTIDE SEQUENCE [LARGE SCALE GENOMIC DNA]</scope>
    <source>
        <strain evidence="4 5">CBS 459.81</strain>
    </source>
</reference>